<evidence type="ECO:0000259" key="1">
    <source>
        <dbReference type="PROSITE" id="PS51186"/>
    </source>
</evidence>
<reference evidence="2" key="1">
    <citation type="submission" date="2022-12" db="EMBL/GenBank/DDBJ databases">
        <authorList>
            <person name="Petersen C."/>
        </authorList>
    </citation>
    <scope>NUCLEOTIDE SEQUENCE</scope>
    <source>
        <strain evidence="2">IBT 35675</strain>
    </source>
</reference>
<dbReference type="InterPro" id="IPR000182">
    <property type="entry name" value="GNAT_dom"/>
</dbReference>
<proteinExistence type="predicted"/>
<name>A0A9W9UIM7_PENBR</name>
<dbReference type="InterPro" id="IPR052523">
    <property type="entry name" value="Trichothecene_AcTrans"/>
</dbReference>
<evidence type="ECO:0000313" key="2">
    <source>
        <dbReference type="EMBL" id="KAJ5342573.1"/>
    </source>
</evidence>
<organism evidence="2 3">
    <name type="scientific">Penicillium brevicompactum</name>
    <dbReference type="NCBI Taxonomy" id="5074"/>
    <lineage>
        <taxon>Eukaryota</taxon>
        <taxon>Fungi</taxon>
        <taxon>Dikarya</taxon>
        <taxon>Ascomycota</taxon>
        <taxon>Pezizomycotina</taxon>
        <taxon>Eurotiomycetes</taxon>
        <taxon>Eurotiomycetidae</taxon>
        <taxon>Eurotiales</taxon>
        <taxon>Aspergillaceae</taxon>
        <taxon>Penicillium</taxon>
    </lineage>
</organism>
<dbReference type="Proteomes" id="UP001148299">
    <property type="component" value="Unassembled WGS sequence"/>
</dbReference>
<dbReference type="InterPro" id="IPR016181">
    <property type="entry name" value="Acyl_CoA_acyltransferase"/>
</dbReference>
<dbReference type="CDD" id="cd04301">
    <property type="entry name" value="NAT_SF"/>
    <property type="match status" value="1"/>
</dbReference>
<dbReference type="EMBL" id="JAPZBR010000008">
    <property type="protein sequence ID" value="KAJ5342573.1"/>
    <property type="molecule type" value="Genomic_DNA"/>
</dbReference>
<comment type="caution">
    <text evidence="2">The sequence shown here is derived from an EMBL/GenBank/DDBJ whole genome shotgun (WGS) entry which is preliminary data.</text>
</comment>
<dbReference type="AlphaFoldDB" id="A0A9W9UIM7"/>
<dbReference type="Pfam" id="PF13673">
    <property type="entry name" value="Acetyltransf_10"/>
    <property type="match status" value="1"/>
</dbReference>
<keyword evidence="3" id="KW-1185">Reference proteome</keyword>
<gene>
    <name evidence="2" type="ORF">N7541_011697</name>
</gene>
<dbReference type="OrthoDB" id="410198at2759"/>
<evidence type="ECO:0000313" key="3">
    <source>
        <dbReference type="Proteomes" id="UP001148299"/>
    </source>
</evidence>
<dbReference type="SUPFAM" id="SSF55729">
    <property type="entry name" value="Acyl-CoA N-acyltransferases (Nat)"/>
    <property type="match status" value="1"/>
</dbReference>
<reference evidence="2" key="2">
    <citation type="journal article" date="2023" name="IMA Fungus">
        <title>Comparative genomic study of the Penicillium genus elucidates a diverse pangenome and 15 lateral gene transfer events.</title>
        <authorList>
            <person name="Petersen C."/>
            <person name="Sorensen T."/>
            <person name="Nielsen M.R."/>
            <person name="Sondergaard T.E."/>
            <person name="Sorensen J.L."/>
            <person name="Fitzpatrick D.A."/>
            <person name="Frisvad J.C."/>
            <person name="Nielsen K.L."/>
        </authorList>
    </citation>
    <scope>NUCLEOTIDE SEQUENCE</scope>
    <source>
        <strain evidence="2">IBT 35675</strain>
    </source>
</reference>
<dbReference type="PROSITE" id="PS51186">
    <property type="entry name" value="GNAT"/>
    <property type="match status" value="1"/>
</dbReference>
<dbReference type="PANTHER" id="PTHR42791:SF2">
    <property type="entry name" value="N-ACETYLTRANSFERASE DOMAIN-CONTAINING PROTEIN"/>
    <property type="match status" value="1"/>
</dbReference>
<feature type="domain" description="N-acetyltransferase" evidence="1">
    <location>
        <begin position="68"/>
        <end position="212"/>
    </location>
</feature>
<protein>
    <submittedName>
        <fullName evidence="2">Acyl-CoA N-acyltransferase</fullName>
    </submittedName>
</protein>
<accession>A0A9W9UIM7</accession>
<dbReference type="GO" id="GO:0016747">
    <property type="term" value="F:acyltransferase activity, transferring groups other than amino-acyl groups"/>
    <property type="evidence" value="ECO:0007669"/>
    <property type="project" value="InterPro"/>
</dbReference>
<sequence>MNLIQYAVEADGPALAKINVFSFHARLALGQIFPQSGKTVLQEYKTHVGMKHLANPNMHVLKIHSDNGEVAVYARWQLPPSFGQSLVTLSDQGALSAKDPVAFAPQPMNTAVFAAFKGVLEKSRKKYTTEEDIVLDLLAVLPEYQGLGYGAAMLKWGIEKADATKSRIYLEATPEGVPAYLKYGWKHVEDVRLDYADYGGAGVETYYIMIRDPIP</sequence>
<dbReference type="Gene3D" id="3.40.630.30">
    <property type="match status" value="1"/>
</dbReference>
<dbReference type="PANTHER" id="PTHR42791">
    <property type="entry name" value="GNAT FAMILY ACETYLTRANSFERASE"/>
    <property type="match status" value="1"/>
</dbReference>